<keyword evidence="11" id="KW-1185">Reference proteome</keyword>
<comment type="catalytic activity">
    <reaction evidence="1 7">
        <text>Endohydrolysis of (1-&gt;4)-beta-D-glucosidic linkages in cellulose, lichenin and cereal beta-D-glucans.</text>
        <dbReference type="EC" id="3.2.1.4"/>
    </reaction>
</comment>
<dbReference type="PROSITE" id="PS00659">
    <property type="entry name" value="GLYCOSYL_HYDROL_F5"/>
    <property type="match status" value="1"/>
</dbReference>
<dbReference type="Gene3D" id="3.20.20.80">
    <property type="entry name" value="Glycosidases"/>
    <property type="match status" value="1"/>
</dbReference>
<reference evidence="11" key="1">
    <citation type="submission" date="2019-12" db="EMBL/GenBank/DDBJ databases">
        <authorList>
            <person name="Awala S.I."/>
            <person name="Rhee S.K."/>
        </authorList>
    </citation>
    <scope>NUCLEOTIDE SEQUENCE [LARGE SCALE GENOMIC DNA]</scope>
    <source>
        <strain evidence="11">IM1</strain>
    </source>
</reference>
<dbReference type="Pfam" id="PF00150">
    <property type="entry name" value="Cellulase"/>
    <property type="match status" value="1"/>
</dbReference>
<dbReference type="InterPro" id="IPR008965">
    <property type="entry name" value="CBM2/CBM3_carb-bd_dom_sf"/>
</dbReference>
<dbReference type="Pfam" id="PF00553">
    <property type="entry name" value="CBM_2"/>
    <property type="match status" value="2"/>
</dbReference>
<feature type="region of interest" description="Disordered" evidence="8">
    <location>
        <begin position="533"/>
        <end position="552"/>
    </location>
</feature>
<feature type="compositionally biased region" description="Pro residues" evidence="8">
    <location>
        <begin position="374"/>
        <end position="392"/>
    </location>
</feature>
<dbReference type="InterPro" id="IPR017853">
    <property type="entry name" value="GH"/>
</dbReference>
<protein>
    <recommendedName>
        <fullName evidence="7">Endoglucanase</fullName>
        <ecNumber evidence="7">3.2.1.4</ecNumber>
    </recommendedName>
</protein>
<evidence type="ECO:0000256" key="7">
    <source>
        <dbReference type="RuleBase" id="RU361153"/>
    </source>
</evidence>
<dbReference type="AlphaFoldDB" id="A0A858Q5B1"/>
<dbReference type="InterPro" id="IPR001919">
    <property type="entry name" value="CBD2"/>
</dbReference>
<feature type="domain" description="CBM2" evidence="9">
    <location>
        <begin position="428"/>
        <end position="525"/>
    </location>
</feature>
<accession>A0A858Q5B1</accession>
<dbReference type="KEGG" id="metu:GNH96_02885"/>
<dbReference type="GO" id="GO:0008810">
    <property type="term" value="F:cellulase activity"/>
    <property type="evidence" value="ECO:0007669"/>
    <property type="project" value="UniProtKB-EC"/>
</dbReference>
<evidence type="ECO:0000259" key="9">
    <source>
        <dbReference type="PROSITE" id="PS51173"/>
    </source>
</evidence>
<evidence type="ECO:0000256" key="3">
    <source>
        <dbReference type="ARBA" id="ARBA00023001"/>
    </source>
</evidence>
<evidence type="ECO:0000256" key="8">
    <source>
        <dbReference type="SAM" id="MobiDB-lite"/>
    </source>
</evidence>
<evidence type="ECO:0000256" key="5">
    <source>
        <dbReference type="ARBA" id="ARBA00023295"/>
    </source>
</evidence>
<dbReference type="PANTHER" id="PTHR35923">
    <property type="entry name" value="MAJOR EXTRACELLULAR ENDOGLUCANASE"/>
    <property type="match status" value="1"/>
</dbReference>
<gene>
    <name evidence="10" type="ORF">GNH96_02885</name>
</gene>
<dbReference type="SUPFAM" id="SSF51445">
    <property type="entry name" value="(Trans)glycosidases"/>
    <property type="match status" value="1"/>
</dbReference>
<dbReference type="PROSITE" id="PS51173">
    <property type="entry name" value="CBM2"/>
    <property type="match status" value="2"/>
</dbReference>
<dbReference type="EC" id="3.2.1.4" evidence="7"/>
<keyword evidence="6 7" id="KW-0624">Polysaccharide degradation</keyword>
<evidence type="ECO:0000313" key="11">
    <source>
        <dbReference type="Proteomes" id="UP000503004"/>
    </source>
</evidence>
<dbReference type="RefSeq" id="WP_169602124.1">
    <property type="nucleotide sequence ID" value="NZ_CP046565.1"/>
</dbReference>
<keyword evidence="3 7" id="KW-0136">Cellulose degradation</keyword>
<dbReference type="SMART" id="SM00637">
    <property type="entry name" value="CBD_II"/>
    <property type="match status" value="2"/>
</dbReference>
<dbReference type="InterPro" id="IPR001547">
    <property type="entry name" value="Glyco_hydro_5"/>
</dbReference>
<evidence type="ECO:0000256" key="4">
    <source>
        <dbReference type="ARBA" id="ARBA00023277"/>
    </source>
</evidence>
<keyword evidence="4 7" id="KW-0119">Carbohydrate metabolism</keyword>
<dbReference type="Proteomes" id="UP000503004">
    <property type="component" value="Chromosome"/>
</dbReference>
<keyword evidence="2 7" id="KW-0378">Hydrolase</keyword>
<evidence type="ECO:0000256" key="1">
    <source>
        <dbReference type="ARBA" id="ARBA00000966"/>
    </source>
</evidence>
<feature type="region of interest" description="Disordered" evidence="8">
    <location>
        <begin position="368"/>
        <end position="432"/>
    </location>
</feature>
<dbReference type="SUPFAM" id="SSF49384">
    <property type="entry name" value="Carbohydrate-binding domain"/>
    <property type="match status" value="2"/>
</dbReference>
<dbReference type="GO" id="GO:0030247">
    <property type="term" value="F:polysaccharide binding"/>
    <property type="evidence" value="ECO:0007669"/>
    <property type="project" value="UniProtKB-UniRule"/>
</dbReference>
<name>A0A858Q5B1_9GAMM</name>
<proteinExistence type="inferred from homology"/>
<evidence type="ECO:0000256" key="2">
    <source>
        <dbReference type="ARBA" id="ARBA00022801"/>
    </source>
</evidence>
<dbReference type="EMBL" id="CP046565">
    <property type="protein sequence ID" value="QJD29018.1"/>
    <property type="molecule type" value="Genomic_DNA"/>
</dbReference>
<feature type="domain" description="CBM2" evidence="9">
    <location>
        <begin position="551"/>
        <end position="638"/>
    </location>
</feature>
<dbReference type="GO" id="GO:0030245">
    <property type="term" value="P:cellulose catabolic process"/>
    <property type="evidence" value="ECO:0007669"/>
    <property type="project" value="UniProtKB-KW"/>
</dbReference>
<keyword evidence="5 7" id="KW-0326">Glycosidase</keyword>
<organism evidence="10 11">
    <name type="scientific">Methylococcus geothermalis</name>
    <dbReference type="NCBI Taxonomy" id="2681310"/>
    <lineage>
        <taxon>Bacteria</taxon>
        <taxon>Pseudomonadati</taxon>
        <taxon>Pseudomonadota</taxon>
        <taxon>Gammaproteobacteria</taxon>
        <taxon>Methylococcales</taxon>
        <taxon>Methylococcaceae</taxon>
        <taxon>Methylococcus</taxon>
    </lineage>
</organism>
<dbReference type="PANTHER" id="PTHR35923:SF2">
    <property type="entry name" value="ENDOGLUCANASE"/>
    <property type="match status" value="1"/>
</dbReference>
<comment type="similarity">
    <text evidence="7">Belongs to the glycosyl hydrolase 5 (cellulase A) family.</text>
</comment>
<sequence>MSRLNKNNLLLLALLQTPGWTHAYSIDHGDIYDGNGQAVQLRGLNWFGFETADHIAHGLWARNWKDMIAQMKSLGFNAVRLPVCPATLDGVAVNNFNATLNPDLAGKNSLQILDAVIAEFDRQGFYILLDHHRLDCNDGIAELWYGPAYTEQQWIGDLSFMANRYKSLPHFLGIDLKNEPHGAATWGTGNTATDWNGAAEKAAAAVLAAAPDLLVFVEGIQENPSCSGRINHWWGGNLEPLDCHPLAIPANRLVLSPHVYGPDVYAQPYFAAPDFPANMPAIWNAHFGQFKDKGYTIAIGETGGKYGHGGDPKDKVFQNALVDYLVGKDIRHLFYWAWNPNSGDTGGILQDDWTHVWQDKVDLLSRLWGTATPSPTPVPTSTPAPTPTPAPAPACADGIDNDGDGATDYPADPGCSSAADTDESNPVTTPAEQTLPAKLTIGSDWGTGYCTDVAVTNGTSTPVKWKTSFTVQGTINNLWNAAYTQTGSQVDASGLNWNETLQAGATATFGFCADRPAPKAACADGVDNDGDGLGDYPADPGCTSTADTDETNPAAGGLQTTLTVPSDWGTGYCAQVDVRNSGSAPIVWQVSLAIEGTIDNLWNAVYTQSGNLLTASGLDWNKTVPANGTVQFGFCAVR</sequence>
<dbReference type="InterPro" id="IPR012291">
    <property type="entry name" value="CBM2_carb-bd_dom_sf"/>
</dbReference>
<evidence type="ECO:0000256" key="6">
    <source>
        <dbReference type="ARBA" id="ARBA00023326"/>
    </source>
</evidence>
<evidence type="ECO:0000313" key="10">
    <source>
        <dbReference type="EMBL" id="QJD29018.1"/>
    </source>
</evidence>
<dbReference type="Gene3D" id="2.60.40.290">
    <property type="match status" value="2"/>
</dbReference>
<dbReference type="InterPro" id="IPR018087">
    <property type="entry name" value="Glyco_hydro_5_CS"/>
</dbReference>